<feature type="transmembrane region" description="Helical" evidence="1">
    <location>
        <begin position="78"/>
        <end position="97"/>
    </location>
</feature>
<protein>
    <submittedName>
        <fullName evidence="2">DUF2306 domain-containing protein</fullName>
    </submittedName>
</protein>
<evidence type="ECO:0000313" key="2">
    <source>
        <dbReference type="EMBL" id="RAP73508.1"/>
    </source>
</evidence>
<evidence type="ECO:0000313" key="3">
    <source>
        <dbReference type="Proteomes" id="UP000249260"/>
    </source>
</evidence>
<keyword evidence="3" id="KW-1185">Reference proteome</keyword>
<sequence length="205" mass="22977">MLAVAAGFMLHAIYANFLYDPQADRFLSQKIDLKRQFNKPVWLNVMYMHIGFACIATVAGTVNFASKVRNKYRRLHRVLGYVYVAAVVAVCLTSGYMAPYATGGKVTSVPFNLLNILWVGLSVISIAKIRKKQRIAHRNWMVRSYAFCFTNMCIHLITALVHQGFGASYTLSYTIGVYGAIAFLLLAGELIVRMLNGREKGVRLL</sequence>
<keyword evidence="1" id="KW-1133">Transmembrane helix</keyword>
<evidence type="ECO:0000256" key="1">
    <source>
        <dbReference type="SAM" id="Phobius"/>
    </source>
</evidence>
<dbReference type="EMBL" id="QLUW01000007">
    <property type="protein sequence ID" value="RAP73508.1"/>
    <property type="molecule type" value="Genomic_DNA"/>
</dbReference>
<reference evidence="2 3" key="1">
    <citation type="submission" date="2018-06" db="EMBL/GenBank/DDBJ databases">
        <title>Paenibacillus montanisoli sp. nov., isolated from mountain area soil.</title>
        <authorList>
            <person name="Wu M."/>
        </authorList>
    </citation>
    <scope>NUCLEOTIDE SEQUENCE [LARGE SCALE GENOMIC DNA]</scope>
    <source>
        <strain evidence="2 3">RA17</strain>
    </source>
</reference>
<feature type="transmembrane region" description="Helical" evidence="1">
    <location>
        <begin position="46"/>
        <end position="66"/>
    </location>
</feature>
<organism evidence="2 3">
    <name type="scientific">Paenibacillus montanisoli</name>
    <dbReference type="NCBI Taxonomy" id="2081970"/>
    <lineage>
        <taxon>Bacteria</taxon>
        <taxon>Bacillati</taxon>
        <taxon>Bacillota</taxon>
        <taxon>Bacilli</taxon>
        <taxon>Bacillales</taxon>
        <taxon>Paenibacillaceae</taxon>
        <taxon>Paenibacillus</taxon>
    </lineage>
</organism>
<dbReference type="OrthoDB" id="195502at2"/>
<gene>
    <name evidence="2" type="ORF">DL346_27420</name>
</gene>
<name>A0A328TSN0_9BACL</name>
<comment type="caution">
    <text evidence="2">The sequence shown here is derived from an EMBL/GenBank/DDBJ whole genome shotgun (WGS) entry which is preliminary data.</text>
</comment>
<feature type="transmembrane region" description="Helical" evidence="1">
    <location>
        <begin position="141"/>
        <end position="161"/>
    </location>
</feature>
<keyword evidence="1" id="KW-0812">Transmembrane</keyword>
<keyword evidence="1" id="KW-0472">Membrane</keyword>
<dbReference type="Proteomes" id="UP000249260">
    <property type="component" value="Unassembled WGS sequence"/>
</dbReference>
<accession>A0A328TSN0</accession>
<dbReference type="InterPro" id="IPR018750">
    <property type="entry name" value="DUF2306_membrane"/>
</dbReference>
<proteinExistence type="predicted"/>
<dbReference type="Pfam" id="PF10067">
    <property type="entry name" value="DUF2306"/>
    <property type="match status" value="1"/>
</dbReference>
<feature type="transmembrane region" description="Helical" evidence="1">
    <location>
        <begin position="173"/>
        <end position="195"/>
    </location>
</feature>
<dbReference type="AlphaFoldDB" id="A0A328TSN0"/>
<feature type="transmembrane region" description="Helical" evidence="1">
    <location>
        <begin position="109"/>
        <end position="129"/>
    </location>
</feature>